<proteinExistence type="predicted"/>
<gene>
    <name evidence="2" type="ORF">OKIOD_LOCUS15518</name>
</gene>
<dbReference type="Proteomes" id="UP001158576">
    <property type="component" value="Chromosome 2"/>
</dbReference>
<protein>
    <submittedName>
        <fullName evidence="2">Oidioi.mRNA.OKI2018_I69.chr2.g6753.t1.cds</fullName>
    </submittedName>
</protein>
<feature type="region of interest" description="Disordered" evidence="1">
    <location>
        <begin position="99"/>
        <end position="119"/>
    </location>
</feature>
<keyword evidence="3" id="KW-1185">Reference proteome</keyword>
<evidence type="ECO:0000313" key="2">
    <source>
        <dbReference type="EMBL" id="CAG5112548.1"/>
    </source>
</evidence>
<sequence>MPSFVAQLLREHEESAIESIDDFVTRLQEYEEEHQSSTGFRRIFINLDRKPRRQRSTAIGNLESNRMRQVHADGKAIVAATTVCLCIYWSISHDNLGDPSNSTQSHNNFETTSETSFSRQNILKERNRVEEPKSKRARVSSEETTINEDTQFDYDQFNFQFEPQEYQGPYFEEFEEEPQREENARRVCLLENVNIPTRESAVDAELEYSRRYGYDLFQELSNSFDPGNYYKRDVLDSLFNKLYMCQKQKNPSTILLNSIVIDHLRPTDYLHYASECFLNFYRNIWPNSNPTLRLAKVQAQGTNNCAWGRQQAQNFGKDYYFLVRFFNNLSSFCLPQFKWSSCFKKRRAADGRI</sequence>
<accession>A0ABN7TAU6</accession>
<organism evidence="2 3">
    <name type="scientific">Oikopleura dioica</name>
    <name type="common">Tunicate</name>
    <dbReference type="NCBI Taxonomy" id="34765"/>
    <lineage>
        <taxon>Eukaryota</taxon>
        <taxon>Metazoa</taxon>
        <taxon>Chordata</taxon>
        <taxon>Tunicata</taxon>
        <taxon>Appendicularia</taxon>
        <taxon>Copelata</taxon>
        <taxon>Oikopleuridae</taxon>
        <taxon>Oikopleura</taxon>
    </lineage>
</organism>
<evidence type="ECO:0000313" key="3">
    <source>
        <dbReference type="Proteomes" id="UP001158576"/>
    </source>
</evidence>
<reference evidence="2 3" key="1">
    <citation type="submission" date="2021-04" db="EMBL/GenBank/DDBJ databases">
        <authorList>
            <person name="Bliznina A."/>
        </authorList>
    </citation>
    <scope>NUCLEOTIDE SEQUENCE [LARGE SCALE GENOMIC DNA]</scope>
</reference>
<evidence type="ECO:0000256" key="1">
    <source>
        <dbReference type="SAM" id="MobiDB-lite"/>
    </source>
</evidence>
<dbReference type="EMBL" id="OU015567">
    <property type="protein sequence ID" value="CAG5112548.1"/>
    <property type="molecule type" value="Genomic_DNA"/>
</dbReference>
<name>A0ABN7TAU6_OIKDI</name>